<dbReference type="Gene3D" id="3.20.20.60">
    <property type="entry name" value="Phosphoenolpyruvate-binding domains"/>
    <property type="match status" value="1"/>
</dbReference>
<dbReference type="PANTHER" id="PTHR42905:SF16">
    <property type="entry name" value="CARBOXYPHOSPHONOENOLPYRUVATE PHOSPHONOMUTASE-LIKE PROTEIN (AFU_ORTHOLOGUE AFUA_5G07230)"/>
    <property type="match status" value="1"/>
</dbReference>
<protein>
    <recommendedName>
        <fullName evidence="3">Isocitrate lyase/phosphoenolpyruvate mutase family protein</fullName>
    </recommendedName>
</protein>
<dbReference type="InterPro" id="IPR039556">
    <property type="entry name" value="ICL/PEPM"/>
</dbReference>
<evidence type="ECO:0000313" key="2">
    <source>
        <dbReference type="Proteomes" id="UP000236520"/>
    </source>
</evidence>
<accession>A0A2J7YU98</accession>
<sequence length="294" mass="30738">MTDDTGDGPVPDRHTAFHRLHHAERPLLLPNAWDHASAAALVRRGFPAIGTTSLGVAAAAGLPDATGAAREGTLALARGLARLPALVSVDIEGGFGERPEEVAALTAALGRAGVVGVNIEDGRPDGTLAPLARQCAVIAAVKERVPRLFVNARTDTHWLAALDGGTPPSLSTTAERIEAYLRAGADGIFVPALTDEQDIGALADDLGETPLNILFAPGRHTYERLAELGVRRISCGSLLFRAALDRAVELAWTIAHPRPEARNGLDRAADLLSYAEAQSLAGDFTQDPAEATPA</sequence>
<evidence type="ECO:0000313" key="1">
    <source>
        <dbReference type="EMBL" id="PNG91590.1"/>
    </source>
</evidence>
<dbReference type="Proteomes" id="UP000236520">
    <property type="component" value="Unassembled WGS sequence"/>
</dbReference>
<dbReference type="GO" id="GO:0003824">
    <property type="term" value="F:catalytic activity"/>
    <property type="evidence" value="ECO:0007669"/>
    <property type="project" value="InterPro"/>
</dbReference>
<dbReference type="EMBL" id="LJIW01000002">
    <property type="protein sequence ID" value="PNG91590.1"/>
    <property type="molecule type" value="Genomic_DNA"/>
</dbReference>
<reference evidence="1 2" key="1">
    <citation type="submission" date="2015-09" db="EMBL/GenBank/DDBJ databases">
        <title>Genome sequence, genome mining and natural product profiling of a biocontrol bacterium Streptomyces malaysiensis F913.</title>
        <authorList>
            <person name="Xu Y."/>
            <person name="Wei J."/>
            <person name="Xie J."/>
            <person name="Li T."/>
            <person name="Zhou Z."/>
        </authorList>
    </citation>
    <scope>NUCLEOTIDE SEQUENCE [LARGE SCALE GENOMIC DNA]</scope>
    <source>
        <strain evidence="1 2">F913</strain>
    </source>
</reference>
<dbReference type="CDD" id="cd00377">
    <property type="entry name" value="ICL_PEPM"/>
    <property type="match status" value="1"/>
</dbReference>
<keyword evidence="2" id="KW-1185">Reference proteome</keyword>
<dbReference type="InterPro" id="IPR040442">
    <property type="entry name" value="Pyrv_kinase-like_dom_sf"/>
</dbReference>
<proteinExistence type="predicted"/>
<comment type="caution">
    <text evidence="1">The sequence shown here is derived from an EMBL/GenBank/DDBJ whole genome shotgun (WGS) entry which is preliminary data.</text>
</comment>
<dbReference type="Pfam" id="PF13714">
    <property type="entry name" value="PEP_mutase"/>
    <property type="match status" value="1"/>
</dbReference>
<gene>
    <name evidence="1" type="ORF">SMF913_27055</name>
</gene>
<dbReference type="PANTHER" id="PTHR42905">
    <property type="entry name" value="PHOSPHOENOLPYRUVATE CARBOXYLASE"/>
    <property type="match status" value="1"/>
</dbReference>
<dbReference type="InterPro" id="IPR015813">
    <property type="entry name" value="Pyrv/PenolPyrv_kinase-like_dom"/>
</dbReference>
<dbReference type="SUPFAM" id="SSF51621">
    <property type="entry name" value="Phosphoenolpyruvate/pyruvate domain"/>
    <property type="match status" value="1"/>
</dbReference>
<evidence type="ECO:0008006" key="3">
    <source>
        <dbReference type="Google" id="ProtNLM"/>
    </source>
</evidence>
<name>A0A2J7YU98_STRMQ</name>
<dbReference type="AlphaFoldDB" id="A0A2J7YU98"/>
<dbReference type="RefSeq" id="WP_102936780.1">
    <property type="nucleotide sequence ID" value="NZ_LJIW01000002.1"/>
</dbReference>
<organism evidence="1 2">
    <name type="scientific">Streptomyces malaysiensis</name>
    <dbReference type="NCBI Taxonomy" id="92644"/>
    <lineage>
        <taxon>Bacteria</taxon>
        <taxon>Bacillati</taxon>
        <taxon>Actinomycetota</taxon>
        <taxon>Actinomycetes</taxon>
        <taxon>Kitasatosporales</taxon>
        <taxon>Streptomycetaceae</taxon>
        <taxon>Streptomyces</taxon>
        <taxon>Streptomyces violaceusniger group</taxon>
    </lineage>
</organism>